<dbReference type="InterPro" id="IPR047184">
    <property type="entry name" value="KANK1-4"/>
</dbReference>
<evidence type="ECO:0008006" key="7">
    <source>
        <dbReference type="Google" id="ProtNLM"/>
    </source>
</evidence>
<feature type="compositionally biased region" description="Pro residues" evidence="4">
    <location>
        <begin position="618"/>
        <end position="628"/>
    </location>
</feature>
<keyword evidence="3" id="KW-0175">Coiled coil</keyword>
<dbReference type="GO" id="GO:0030837">
    <property type="term" value="P:negative regulation of actin filament polymerization"/>
    <property type="evidence" value="ECO:0007669"/>
    <property type="project" value="InterPro"/>
</dbReference>
<evidence type="ECO:0000256" key="3">
    <source>
        <dbReference type="ARBA" id="ARBA00023054"/>
    </source>
</evidence>
<proteinExistence type="predicted"/>
<dbReference type="PANTHER" id="PTHR24168">
    <property type="entry name" value="KN MOTIF AND ANKYRIN REPEAT DOMAIN-CONTAINING"/>
    <property type="match status" value="1"/>
</dbReference>
<dbReference type="Pfam" id="PF12075">
    <property type="entry name" value="KN_motif"/>
    <property type="match status" value="1"/>
</dbReference>
<organism evidence="5 6">
    <name type="scientific">Ceutorhynchus assimilis</name>
    <name type="common">cabbage seed weevil</name>
    <dbReference type="NCBI Taxonomy" id="467358"/>
    <lineage>
        <taxon>Eukaryota</taxon>
        <taxon>Metazoa</taxon>
        <taxon>Ecdysozoa</taxon>
        <taxon>Arthropoda</taxon>
        <taxon>Hexapoda</taxon>
        <taxon>Insecta</taxon>
        <taxon>Pterygota</taxon>
        <taxon>Neoptera</taxon>
        <taxon>Endopterygota</taxon>
        <taxon>Coleoptera</taxon>
        <taxon>Polyphaga</taxon>
        <taxon>Cucujiformia</taxon>
        <taxon>Curculionidae</taxon>
        <taxon>Ceutorhynchinae</taxon>
        <taxon>Ceutorhynchus</taxon>
    </lineage>
</organism>
<evidence type="ECO:0000256" key="1">
    <source>
        <dbReference type="ARBA" id="ARBA00022737"/>
    </source>
</evidence>
<evidence type="ECO:0000256" key="4">
    <source>
        <dbReference type="SAM" id="MobiDB-lite"/>
    </source>
</evidence>
<dbReference type="GO" id="GO:0005856">
    <property type="term" value="C:cytoskeleton"/>
    <property type="evidence" value="ECO:0007669"/>
    <property type="project" value="TreeGrafter"/>
</dbReference>
<dbReference type="SUPFAM" id="SSF48403">
    <property type="entry name" value="Ankyrin repeat"/>
    <property type="match status" value="1"/>
</dbReference>
<dbReference type="EMBL" id="OU892277">
    <property type="protein sequence ID" value="CAG9759950.1"/>
    <property type="molecule type" value="Genomic_DNA"/>
</dbReference>
<evidence type="ECO:0000313" key="6">
    <source>
        <dbReference type="Proteomes" id="UP001152799"/>
    </source>
</evidence>
<evidence type="ECO:0000313" key="5">
    <source>
        <dbReference type="EMBL" id="CAG9759950.1"/>
    </source>
</evidence>
<dbReference type="PANTHER" id="PTHR24168:SF21">
    <property type="entry name" value="KANK, ISOFORM D"/>
    <property type="match status" value="1"/>
</dbReference>
<keyword evidence="1" id="KW-0677">Repeat</keyword>
<name>A0A9N9M970_9CUCU</name>
<dbReference type="InterPro" id="IPR002110">
    <property type="entry name" value="Ankyrin_rpt"/>
</dbReference>
<feature type="region of interest" description="Disordered" evidence="4">
    <location>
        <begin position="601"/>
        <end position="628"/>
    </location>
</feature>
<dbReference type="SMART" id="SM00248">
    <property type="entry name" value="ANK"/>
    <property type="match status" value="4"/>
</dbReference>
<keyword evidence="6" id="KW-1185">Reference proteome</keyword>
<dbReference type="Gene3D" id="1.25.40.20">
    <property type="entry name" value="Ankyrin repeat-containing domain"/>
    <property type="match status" value="1"/>
</dbReference>
<sequence>MAKYPANLPPFEISENGYSSWYDDCPCCPYGYHIDLDFVRYCESIGNEAKNRKSSIKRRKDNRRKQRQSMEMLLGLTPPVLAVLDEAYKKTSYSQEPPKIIQNQAAKATQDFLFNGGFDDALSDFEEALQKSNKTHSPNYSQDVTDISENLRRVPSVSPVSSPSGFVKVLPNNRNGPLKPDFDAVGIECCPNPMALQNIRESLALSLERTKVLEQQVKLIPSLQDELARIRSENQHLNQKLNAKDTAKLNTINGNYIQAVQQPNRTRSQSFSYIDSFDDDLKKVPPPPPPRKDFGVMCGVLTRNIGVGHQNPNTKHASTITNEVADKWWLPDRSKVFGLQKPNTKHASTITSDRWLPDKTKFFKAPPLISPKPKITVTKGTQTLLVKEKRDMGIQTSILEPKKVPAYTQTDKILKPLVVHTGSLAVAKTTEMGVQKNVECYSVGSSDDTIDNVICENCNASKRSVGVGPENTEDIHTSPVSLAALSNGSDSFNLGEDRLDLQKKTRTIASQYENNSVSKSLQVEVKTSSKSTQHEIKLTEKNTQYENNSVSKNTDTKDLQTPTKSIGCEAKEERPKTAEKGSSTIIEEKEVSEEKICAKCDSKEMETSRELKKDGPGSPNPSRIPVPTTPIEARKFRRQDTYTKIYSTSPTDKSPLETYKLSGLDLSPKAISTESISPFDKVKQNLRLDASASASNSKSQNGVNLAPITKVQIQETILPVSESTIFQTPAQNRKKATPSKEMQGAMKVLNDSLHKSPTKALQNHSAINIVTQEWFKISSLLTANPLDVEDYLDALEDVSSLLLQYVVNMTDASGNTAMHYAVSHGNFDVVSILLDSKVCDINKPNKAGYTSVMLVSLAAVMSQTHANVVRRLFQLADVNIRASQHGQTALMLAVSHGRLDMVKMLLEAGADINIQDEDGSTALMCAAEHGHIEIVKHFLSQPDCDSSITDVDGSTPLKIAMEAGHRQIGVLLYAHERNFQKAHPNKLKKTKSNSPKTPSSPLPIRSSHRALTDTKK</sequence>
<dbReference type="FunFam" id="1.25.40.20:FF:000243">
    <property type="entry name" value="Uncharacterized protein, isoform D"/>
    <property type="match status" value="1"/>
</dbReference>
<dbReference type="Pfam" id="PF13637">
    <property type="entry name" value="Ank_4"/>
    <property type="match status" value="1"/>
</dbReference>
<keyword evidence="2" id="KW-0040">ANK repeat</keyword>
<accession>A0A9N9M970</accession>
<feature type="compositionally biased region" description="Basic and acidic residues" evidence="4">
    <location>
        <begin position="601"/>
        <end position="615"/>
    </location>
</feature>
<dbReference type="OrthoDB" id="5406014at2759"/>
<dbReference type="AlphaFoldDB" id="A0A9N9M970"/>
<dbReference type="InterPro" id="IPR021939">
    <property type="entry name" value="KN_motif"/>
</dbReference>
<gene>
    <name evidence="5" type="ORF">CEUTPL_LOCUS686</name>
</gene>
<dbReference type="Proteomes" id="UP001152799">
    <property type="component" value="Chromosome 1"/>
</dbReference>
<reference evidence="5" key="1">
    <citation type="submission" date="2022-01" db="EMBL/GenBank/DDBJ databases">
        <authorList>
            <person name="King R."/>
        </authorList>
    </citation>
    <scope>NUCLEOTIDE SEQUENCE</scope>
</reference>
<feature type="region of interest" description="Disordered" evidence="4">
    <location>
        <begin position="983"/>
        <end position="1016"/>
    </location>
</feature>
<protein>
    <recommendedName>
        <fullName evidence="7">KN motif and ankyrin repeat domain-containing protein 1</fullName>
    </recommendedName>
</protein>
<dbReference type="GO" id="GO:0005737">
    <property type="term" value="C:cytoplasm"/>
    <property type="evidence" value="ECO:0007669"/>
    <property type="project" value="TreeGrafter"/>
</dbReference>
<evidence type="ECO:0000256" key="2">
    <source>
        <dbReference type="ARBA" id="ARBA00023043"/>
    </source>
</evidence>
<dbReference type="Pfam" id="PF12796">
    <property type="entry name" value="Ank_2"/>
    <property type="match status" value="1"/>
</dbReference>
<dbReference type="PRINTS" id="PR01415">
    <property type="entry name" value="ANKYRIN"/>
</dbReference>
<feature type="compositionally biased region" description="Low complexity" evidence="4">
    <location>
        <begin position="992"/>
        <end position="1003"/>
    </location>
</feature>
<dbReference type="InterPro" id="IPR036770">
    <property type="entry name" value="Ankyrin_rpt-contain_sf"/>
</dbReference>